<evidence type="ECO:0000313" key="14">
    <source>
        <dbReference type="EMBL" id="CDK29387.1"/>
    </source>
</evidence>
<keyword evidence="5" id="KW-0808">Transferase</keyword>
<dbReference type="RefSeq" id="XP_022461374.1">
    <property type="nucleotide sequence ID" value="XM_022600565.1"/>
</dbReference>
<dbReference type="PROSITE" id="PS50294">
    <property type="entry name" value="WD_REPEATS_REGION"/>
    <property type="match status" value="1"/>
</dbReference>
<dbReference type="GO" id="GO:0010008">
    <property type="term" value="C:endosome membrane"/>
    <property type="evidence" value="ECO:0007669"/>
    <property type="project" value="UniProtKB-SubCell"/>
</dbReference>
<dbReference type="Pfam" id="PF22956">
    <property type="entry name" value="VPS15-like_hel"/>
    <property type="match status" value="1"/>
</dbReference>
<dbReference type="GO" id="GO:0005794">
    <property type="term" value="C:Golgi apparatus"/>
    <property type="evidence" value="ECO:0007669"/>
    <property type="project" value="UniProtKB-SubCell"/>
</dbReference>
<comment type="subcellular location">
    <subcellularLocation>
        <location evidence="1">Endosome membrane</location>
        <topology evidence="1">Lipid-anchor</topology>
    </subcellularLocation>
    <subcellularLocation>
        <location evidence="10">Golgi apparatus</location>
        <location evidence="10">trans-Golgi network membrane</location>
        <topology evidence="10">Lipid-anchor</topology>
    </subcellularLocation>
</comment>
<keyword evidence="6" id="KW-0677">Repeat</keyword>
<dbReference type="PANTHER" id="PTHR17583">
    <property type="entry name" value="PHOSPHOINOSITIDE 3-KINASE REGULATORY SUBUNIT 4"/>
    <property type="match status" value="1"/>
</dbReference>
<dbReference type="InterPro" id="IPR011989">
    <property type="entry name" value="ARM-like"/>
</dbReference>
<keyword evidence="4 11" id="KW-0853">WD repeat</keyword>
<evidence type="ECO:0000256" key="8">
    <source>
        <dbReference type="ARBA" id="ARBA00022777"/>
    </source>
</evidence>
<evidence type="ECO:0000313" key="15">
    <source>
        <dbReference type="Proteomes" id="UP000019384"/>
    </source>
</evidence>
<dbReference type="SUPFAM" id="SSF56112">
    <property type="entry name" value="Protein kinase-like (PK-like)"/>
    <property type="match status" value="1"/>
</dbReference>
<keyword evidence="8" id="KW-0418">Kinase</keyword>
<dbReference type="Gene3D" id="2.130.10.10">
    <property type="entry name" value="YVTN repeat-like/Quinoprotein amine dehydrogenase"/>
    <property type="match status" value="1"/>
</dbReference>
<dbReference type="GO" id="GO:0043130">
    <property type="term" value="F:ubiquitin binding"/>
    <property type="evidence" value="ECO:0007669"/>
    <property type="project" value="EnsemblFungi"/>
</dbReference>
<dbReference type="GO" id="GO:0034271">
    <property type="term" value="C:phosphatidylinositol 3-kinase complex, class III, type I"/>
    <property type="evidence" value="ECO:0007669"/>
    <property type="project" value="EnsemblFungi"/>
</dbReference>
<dbReference type="GO" id="GO:0034272">
    <property type="term" value="C:phosphatidylinositol 3-kinase complex, class III, type II"/>
    <property type="evidence" value="ECO:0007669"/>
    <property type="project" value="EnsemblFungi"/>
</dbReference>
<evidence type="ECO:0000256" key="4">
    <source>
        <dbReference type="ARBA" id="ARBA00022574"/>
    </source>
</evidence>
<dbReference type="GO" id="GO:0000011">
    <property type="term" value="P:vacuole inheritance"/>
    <property type="evidence" value="ECO:0007669"/>
    <property type="project" value="EnsemblFungi"/>
</dbReference>
<dbReference type="Pfam" id="PF00400">
    <property type="entry name" value="WD40"/>
    <property type="match status" value="1"/>
</dbReference>
<evidence type="ECO:0000256" key="12">
    <source>
        <dbReference type="SAM" id="MobiDB-lite"/>
    </source>
</evidence>
<evidence type="ECO:0000259" key="13">
    <source>
        <dbReference type="PROSITE" id="PS50011"/>
    </source>
</evidence>
<organism evidence="14 15">
    <name type="scientific">Kuraishia capsulata CBS 1993</name>
    <dbReference type="NCBI Taxonomy" id="1382522"/>
    <lineage>
        <taxon>Eukaryota</taxon>
        <taxon>Fungi</taxon>
        <taxon>Dikarya</taxon>
        <taxon>Ascomycota</taxon>
        <taxon>Saccharomycotina</taxon>
        <taxon>Pichiomycetes</taxon>
        <taxon>Pichiales</taxon>
        <taxon>Pichiaceae</taxon>
        <taxon>Kuraishia</taxon>
    </lineage>
</organism>
<name>W6MUL8_9ASCO</name>
<dbReference type="SUPFAM" id="SSF50978">
    <property type="entry name" value="WD40 repeat-like"/>
    <property type="match status" value="1"/>
</dbReference>
<feature type="repeat" description="WD" evidence="11">
    <location>
        <begin position="1064"/>
        <end position="1096"/>
    </location>
</feature>
<dbReference type="GO" id="GO:0000425">
    <property type="term" value="P:pexophagy"/>
    <property type="evidence" value="ECO:0007669"/>
    <property type="project" value="EnsemblFungi"/>
</dbReference>
<dbReference type="Gene3D" id="1.10.510.10">
    <property type="entry name" value="Transferase(Phosphotransferase) domain 1"/>
    <property type="match status" value="1"/>
</dbReference>
<dbReference type="InterPro" id="IPR016024">
    <property type="entry name" value="ARM-type_fold"/>
</dbReference>
<dbReference type="HOGENOM" id="CLU_001696_0_1_1"/>
<dbReference type="EC" id="2.7.11.1" evidence="2"/>
<dbReference type="CDD" id="cd13980">
    <property type="entry name" value="STKc_Vps15"/>
    <property type="match status" value="1"/>
</dbReference>
<keyword evidence="15" id="KW-1185">Reference proteome</keyword>
<keyword evidence="7" id="KW-0547">Nucleotide-binding</keyword>
<dbReference type="OrthoDB" id="242910at2759"/>
<evidence type="ECO:0000256" key="10">
    <source>
        <dbReference type="ARBA" id="ARBA00037864"/>
    </source>
</evidence>
<dbReference type="GO" id="GO:0032968">
    <property type="term" value="P:positive regulation of transcription elongation by RNA polymerase II"/>
    <property type="evidence" value="ECO:0007669"/>
    <property type="project" value="EnsemblFungi"/>
</dbReference>
<evidence type="ECO:0000256" key="5">
    <source>
        <dbReference type="ARBA" id="ARBA00022679"/>
    </source>
</evidence>
<evidence type="ECO:0000256" key="9">
    <source>
        <dbReference type="ARBA" id="ARBA00022840"/>
    </source>
</evidence>
<dbReference type="PROSITE" id="PS50082">
    <property type="entry name" value="WD_REPEATS_2"/>
    <property type="match status" value="1"/>
</dbReference>
<dbReference type="Gene3D" id="1.25.10.10">
    <property type="entry name" value="Leucine-rich Repeat Variant"/>
    <property type="match status" value="2"/>
</dbReference>
<dbReference type="GO" id="GO:0004674">
    <property type="term" value="F:protein serine/threonine kinase activity"/>
    <property type="evidence" value="ECO:0007669"/>
    <property type="project" value="UniProtKB-KW"/>
</dbReference>
<dbReference type="Pfam" id="PF00069">
    <property type="entry name" value="Pkinase"/>
    <property type="match status" value="1"/>
</dbReference>
<dbReference type="InterPro" id="IPR001680">
    <property type="entry name" value="WD40_rpt"/>
</dbReference>
<evidence type="ECO:0000256" key="3">
    <source>
        <dbReference type="ARBA" id="ARBA00022527"/>
    </source>
</evidence>
<feature type="domain" description="Protein kinase" evidence="13">
    <location>
        <begin position="27"/>
        <end position="305"/>
    </location>
</feature>
<feature type="compositionally biased region" description="Polar residues" evidence="12">
    <location>
        <begin position="914"/>
        <end position="932"/>
    </location>
</feature>
<dbReference type="PROSITE" id="PS50011">
    <property type="entry name" value="PROTEIN_KINASE_DOM"/>
    <property type="match status" value="1"/>
</dbReference>
<protein>
    <recommendedName>
        <fullName evidence="2">non-specific serine/threonine protein kinase</fullName>
        <ecNumber evidence="2">2.7.11.1</ecNumber>
    </recommendedName>
</protein>
<dbReference type="GO" id="GO:0046854">
    <property type="term" value="P:phosphatidylinositol phosphate biosynthetic process"/>
    <property type="evidence" value="ECO:0007669"/>
    <property type="project" value="EnsemblFungi"/>
</dbReference>
<feature type="region of interest" description="Disordered" evidence="12">
    <location>
        <begin position="900"/>
        <end position="937"/>
    </location>
</feature>
<sequence>MGAELSLLAPTAATVAVSAYVDFLNNVQYSKAVGSARFLKTVKALDTDGNVIVKVLIKPIGGLDLEEWVNRLEDQRLTLSDVPNALSYEKIIDSSRAGYLIRPFIKSNLYDRISIRPFLEKIEKRWLVYQLLVTVAQCHERDVFHGDIKTENVLVTSWNWVLLADFAPFKPIFMPEDNPSEFSFYFDTSQRHICYLAPERFLAPGEAISGRATLTKEMDIFSVGCVIAELFLEGSPIFTLSQLFKYKRGEYRPNLEAIDDVTIREMVQSMVSLEPSSRLSAAEYLEKYRNSAFPDHFYSFLHTFMTSLAGPGSNKPQSPYQKFEQCDMRIRTVYDNFDKILHFLGFANRKASDLDTETGNVSGTLPHPSNLLQEEAIPVRLDLPGLRRHTPLPTRLGFNGDSSALLILGIVLHSVRNTTHSSYRIQACDLIIALAERLHDEGKLDRCLPYLIYLLDDPCEDVQAAALRSITQLLSMVNAITPVNALIFPEYIIPRLHAFWPRASGAYTRAVFAGVLPYLAHNATRFHEMANLLKLHVEASSAIDPETEGGYVNTESVFDTPKRSLESDFEKLAVNVLTDSDPNVRLSLLRNILPLCGFFGKEKTNDIILSHLITYLNDKYAPLRVAFVESIVGISIFVGVTSLEQYILPLLVQTLADSDEIVVINVVRAFTELAKLGLIRKPYLWDAVKLIAELLLHPNEWIRHSTLCFIISVADNLTLADLYCMLYPLIRPFFEYELTDFTWETLYCCTHKPLSRSVYNMAKVWSLKANKTLFWQQVRGGRKDSFGFAGVTFLTKKTAGNTSRTHQNRKDFESGVISNGDVPISQEDKGWVDRLKASGLAETEIWKVATLRGYVFRLARSNNHSNTTDAGPMDQEVQKLSLMPRNVFFDVSHKSELVFTDSETPTVRPEAPKTSPSNGLSSDNSKQVSTVETETEAGKRLKSLVLGNMKKAAPSLHANQENAFAELDTVSTTSHSAHIVADEKVMLQKITTKVHHSYNGQNPYILGFLGSITFQPSLDDYSEFGPTLSNLPSTGRTFNVTNNAKAKTDQPHGWSPKGVLVAHIVEHKSSINCVAVSPSNNYFVTGDEDGEIKIWDSLKLESNVTGSSSLSVSLSSAVKALSFIDNRDCFAVALKDGSVKIFRVGFEKNLNFSRYNRLSLVREFQFGDGEYACSICFSITMDKPYLILLTPLSKVVILDIRTMDPVVTLQNKLSHGVARSFCIDHKRSWMLIGTNSGVLDLWDLRFELHLKSVRMKGGFPIHEIKACPPEFEIGLKRNRFAFVIGGTGESDVTLWDVSKMQCRKAYCSSGVNLSLEDYTAIDVNNDETEFELESNFDMLTLQDRKEDKSGTAIALVESSWRQQNHLQKSFYIVNSTHDKRLLFWNLSTPEESAVVSGTAKSATIFSSTQITPNFTIVSERYSSEEPPSSSSLQKLKTMKTRSTLLNQDQLNSMKNHHDAITSIATIVKPYEMVISADRSGVINVYK</sequence>
<evidence type="ECO:0000256" key="11">
    <source>
        <dbReference type="PROSITE-ProRule" id="PRU00221"/>
    </source>
</evidence>
<dbReference type="InterPro" id="IPR011009">
    <property type="entry name" value="Kinase-like_dom_sf"/>
</dbReference>
<evidence type="ECO:0000256" key="1">
    <source>
        <dbReference type="ARBA" id="ARBA00004455"/>
    </source>
</evidence>
<dbReference type="SMART" id="SM00320">
    <property type="entry name" value="WD40"/>
    <property type="match status" value="4"/>
</dbReference>
<gene>
    <name evidence="14" type="ORF">KUCA_T00005375001</name>
</gene>
<evidence type="ECO:0000256" key="7">
    <source>
        <dbReference type="ARBA" id="ARBA00022741"/>
    </source>
</evidence>
<dbReference type="GO" id="GO:0120095">
    <property type="term" value="C:vacuole-isolation membrane contact site"/>
    <property type="evidence" value="ECO:0007669"/>
    <property type="project" value="EnsemblFungi"/>
</dbReference>
<proteinExistence type="predicted"/>
<dbReference type="SUPFAM" id="SSF48371">
    <property type="entry name" value="ARM repeat"/>
    <property type="match status" value="1"/>
</dbReference>
<dbReference type="PANTHER" id="PTHR17583:SF0">
    <property type="entry name" value="PHOSPHOINOSITIDE 3-KINASE REGULATORY SUBUNIT 4"/>
    <property type="match status" value="1"/>
</dbReference>
<dbReference type="InterPro" id="IPR000719">
    <property type="entry name" value="Prot_kinase_dom"/>
</dbReference>
<keyword evidence="9" id="KW-0067">ATP-binding</keyword>
<dbReference type="InterPro" id="IPR055231">
    <property type="entry name" value="2AA_helical"/>
</dbReference>
<dbReference type="InterPro" id="IPR015943">
    <property type="entry name" value="WD40/YVTN_repeat-like_dom_sf"/>
</dbReference>
<dbReference type="GO" id="GO:0005770">
    <property type="term" value="C:late endosome"/>
    <property type="evidence" value="ECO:0007669"/>
    <property type="project" value="TreeGrafter"/>
</dbReference>
<reference evidence="14" key="1">
    <citation type="submission" date="2013-12" db="EMBL/GenBank/DDBJ databases">
        <authorList>
            <person name="Genoscope - CEA"/>
        </authorList>
    </citation>
    <scope>NUCLEOTIDE SEQUENCE</scope>
    <source>
        <strain evidence="14">CBS 1993</strain>
    </source>
</reference>
<dbReference type="InterPro" id="IPR008271">
    <property type="entry name" value="Ser/Thr_kinase_AS"/>
</dbReference>
<dbReference type="Proteomes" id="UP000019384">
    <property type="component" value="Unassembled WGS sequence"/>
</dbReference>
<dbReference type="EMBL" id="HG793130">
    <property type="protein sequence ID" value="CDK29387.1"/>
    <property type="molecule type" value="Genomic_DNA"/>
</dbReference>
<accession>W6MUL8</accession>
<dbReference type="GO" id="GO:0045053">
    <property type="term" value="P:protein retention in Golgi apparatus"/>
    <property type="evidence" value="ECO:0007669"/>
    <property type="project" value="EnsemblFungi"/>
</dbReference>
<dbReference type="STRING" id="1382522.W6MUL8"/>
<dbReference type="PROSITE" id="PS00108">
    <property type="entry name" value="PROTEIN_KINASE_ST"/>
    <property type="match status" value="1"/>
</dbReference>
<dbReference type="InterPro" id="IPR045162">
    <property type="entry name" value="Vps15-like"/>
</dbReference>
<dbReference type="GeneID" id="34522762"/>
<dbReference type="GO" id="GO:0071561">
    <property type="term" value="C:nucleus-vacuole junction"/>
    <property type="evidence" value="ECO:0007669"/>
    <property type="project" value="EnsemblFungi"/>
</dbReference>
<reference evidence="14" key="2">
    <citation type="submission" date="2014-02" db="EMBL/GenBank/DDBJ databases">
        <title>Complete DNA sequence of /Kuraishia capsulata/ illustrates novel genomic features among budding yeasts (/Saccharomycotina/).</title>
        <authorList>
            <person name="Morales L."/>
            <person name="Noel B."/>
            <person name="Porcel B."/>
            <person name="Marcet-Houben M."/>
            <person name="Hullo M-F."/>
            <person name="Sacerdot C."/>
            <person name="Tekaia F."/>
            <person name="Leh-Louis V."/>
            <person name="Despons L."/>
            <person name="Khanna V."/>
            <person name="Aury J-M."/>
            <person name="Barbe V."/>
            <person name="Couloux A."/>
            <person name="Labadie K."/>
            <person name="Pelletier E."/>
            <person name="Souciet J-L."/>
            <person name="Boekhout T."/>
            <person name="Gabaldon T."/>
            <person name="Wincker P."/>
            <person name="Dujon B."/>
        </authorList>
    </citation>
    <scope>NUCLEOTIDE SEQUENCE</scope>
    <source>
        <strain evidence="14">CBS 1993</strain>
    </source>
</reference>
<dbReference type="InterPro" id="IPR036322">
    <property type="entry name" value="WD40_repeat_dom_sf"/>
</dbReference>
<dbReference type="FunFam" id="1.10.510.10:FF:000497">
    <property type="entry name" value="Phosphoinositide 3-kinase regulatory subunit"/>
    <property type="match status" value="1"/>
</dbReference>
<evidence type="ECO:0000256" key="6">
    <source>
        <dbReference type="ARBA" id="ARBA00022737"/>
    </source>
</evidence>
<evidence type="ECO:0000256" key="2">
    <source>
        <dbReference type="ARBA" id="ARBA00012513"/>
    </source>
</evidence>
<dbReference type="GO" id="GO:0045324">
    <property type="term" value="P:late endosome to vacuole transport"/>
    <property type="evidence" value="ECO:0007669"/>
    <property type="project" value="EnsemblFungi"/>
</dbReference>
<dbReference type="GO" id="GO:0006623">
    <property type="term" value="P:protein targeting to vacuole"/>
    <property type="evidence" value="ECO:0007669"/>
    <property type="project" value="EnsemblFungi"/>
</dbReference>
<dbReference type="GO" id="GO:0005524">
    <property type="term" value="F:ATP binding"/>
    <property type="evidence" value="ECO:0007669"/>
    <property type="project" value="UniProtKB-KW"/>
</dbReference>
<keyword evidence="3" id="KW-0723">Serine/threonine-protein kinase</keyword>
<dbReference type="SMART" id="SM00220">
    <property type="entry name" value="S_TKc"/>
    <property type="match status" value="1"/>
</dbReference>
<dbReference type="GO" id="GO:0051365">
    <property type="term" value="P:cellular response to potassium ion starvation"/>
    <property type="evidence" value="ECO:0007669"/>
    <property type="project" value="EnsemblFungi"/>
</dbReference>